<sequence>MMCTVIRDRNTCRLSNKTDGGGVLIAVKKNLIANRKYEWESEDIWITINTPNLKEIRSIALCVVYLPPPVKKLTLDNFLSNCNRVSELHNMYTCIIGDFNLSCIDWNVNLNNCVKSYPPAAQLLLDFISECSLQQLNSVFNNRNKILDLVLASPPKCRVELCSVSVCNIDPQHPPLHVFISYIELDRLKVDSNQKPCFYKADFDSIAECLEELDWNKILRPCTDVNEMVSTLYNILRNLITKYVPLQRVKKDPYPQWINRDLKKRLKEKHKLLKRVKKYKNPMDKLSLVLLNKRCKKLIHDAYNTYNTNLEVEIQNNPKKFWSYIKSKRNNKGTIPGSMSDGSNTAVVGGEICDLFAKYFSTLYEASMGVPKLNPEYVSKYLLPITGYSDSFNFSEIDAATIIKKLVTLDISKGVGPDNIPPILIKNCASGLVTPLHIIYNFSIRTGKFPDEWKHARIVPIHKDGGESLVQNYRPISILSTFAKIFESLVCQHIVAYLKRFISEHQHGFITGRSCSTNLVSFTELLRQSIDSHQQVDAIYTDFQKAFDRVPHSVLIQKLEIYGFMGPSLRWLESYLSDRSFHVVINGYTSKRYPISAGVPQGSHLGPILFNIYINDVVKCFSHSIPYLYADDLKFARAIRSLSDSLLLQSDLDRLISCITFVIRTC</sequence>
<dbReference type="Pfam" id="PF14529">
    <property type="entry name" value="Exo_endo_phos_2"/>
    <property type="match status" value="1"/>
</dbReference>
<comment type="caution">
    <text evidence="2">The sequence shown here is derived from an EMBL/GenBank/DDBJ whole genome shotgun (WGS) entry which is preliminary data.</text>
</comment>
<dbReference type="Pfam" id="PF00078">
    <property type="entry name" value="RVT_1"/>
    <property type="match status" value="1"/>
</dbReference>
<evidence type="ECO:0000259" key="1">
    <source>
        <dbReference type="PROSITE" id="PS50878"/>
    </source>
</evidence>
<dbReference type="AlphaFoldDB" id="A0AAU9THD8"/>
<dbReference type="PANTHER" id="PTHR47510">
    <property type="entry name" value="REVERSE TRANSCRIPTASE DOMAIN-CONTAINING PROTEIN"/>
    <property type="match status" value="1"/>
</dbReference>
<dbReference type="CDD" id="cd01650">
    <property type="entry name" value="RT_nLTR_like"/>
    <property type="match status" value="1"/>
</dbReference>
<dbReference type="InterPro" id="IPR005135">
    <property type="entry name" value="Endo/exonuclease/phosphatase"/>
</dbReference>
<dbReference type="PANTHER" id="PTHR47510:SF3">
    <property type="entry name" value="ENDO_EXONUCLEASE_PHOSPHATASE DOMAIN-CONTAINING PROTEIN"/>
    <property type="match status" value="1"/>
</dbReference>
<dbReference type="PROSITE" id="PS50878">
    <property type="entry name" value="RT_POL"/>
    <property type="match status" value="1"/>
</dbReference>
<dbReference type="InterPro" id="IPR043502">
    <property type="entry name" value="DNA/RNA_pol_sf"/>
</dbReference>
<accession>A0AAU9THD8</accession>
<dbReference type="Gene3D" id="3.60.10.10">
    <property type="entry name" value="Endonuclease/exonuclease/phosphatase"/>
    <property type="match status" value="1"/>
</dbReference>
<dbReference type="GO" id="GO:0071897">
    <property type="term" value="P:DNA biosynthetic process"/>
    <property type="evidence" value="ECO:0007669"/>
    <property type="project" value="UniProtKB-ARBA"/>
</dbReference>
<dbReference type="SUPFAM" id="SSF56672">
    <property type="entry name" value="DNA/RNA polymerases"/>
    <property type="match status" value="1"/>
</dbReference>
<organism evidence="2 3">
    <name type="scientific">Euphydryas editha</name>
    <name type="common">Edith's checkerspot</name>
    <dbReference type="NCBI Taxonomy" id="104508"/>
    <lineage>
        <taxon>Eukaryota</taxon>
        <taxon>Metazoa</taxon>
        <taxon>Ecdysozoa</taxon>
        <taxon>Arthropoda</taxon>
        <taxon>Hexapoda</taxon>
        <taxon>Insecta</taxon>
        <taxon>Pterygota</taxon>
        <taxon>Neoptera</taxon>
        <taxon>Endopterygota</taxon>
        <taxon>Lepidoptera</taxon>
        <taxon>Glossata</taxon>
        <taxon>Ditrysia</taxon>
        <taxon>Papilionoidea</taxon>
        <taxon>Nymphalidae</taxon>
        <taxon>Nymphalinae</taxon>
        <taxon>Euphydryas</taxon>
    </lineage>
</organism>
<name>A0AAU9THD8_EUPED</name>
<dbReference type="InterPro" id="IPR000477">
    <property type="entry name" value="RT_dom"/>
</dbReference>
<dbReference type="GO" id="GO:0003824">
    <property type="term" value="F:catalytic activity"/>
    <property type="evidence" value="ECO:0007669"/>
    <property type="project" value="InterPro"/>
</dbReference>
<proteinExistence type="predicted"/>
<dbReference type="InterPro" id="IPR036691">
    <property type="entry name" value="Endo/exonu/phosph_ase_sf"/>
</dbReference>
<gene>
    <name evidence="2" type="ORF">EEDITHA_LOCUS1430</name>
</gene>
<dbReference type="SUPFAM" id="SSF56219">
    <property type="entry name" value="DNase I-like"/>
    <property type="match status" value="1"/>
</dbReference>
<reference evidence="2" key="1">
    <citation type="submission" date="2022-03" db="EMBL/GenBank/DDBJ databases">
        <authorList>
            <person name="Tunstrom K."/>
        </authorList>
    </citation>
    <scope>NUCLEOTIDE SEQUENCE</scope>
</reference>
<dbReference type="EMBL" id="CAKOGL010000003">
    <property type="protein sequence ID" value="CAH2084900.1"/>
    <property type="molecule type" value="Genomic_DNA"/>
</dbReference>
<protein>
    <recommendedName>
        <fullName evidence="1">Reverse transcriptase domain-containing protein</fullName>
    </recommendedName>
</protein>
<keyword evidence="3" id="KW-1185">Reference proteome</keyword>
<feature type="domain" description="Reverse transcriptase" evidence="1">
    <location>
        <begin position="442"/>
        <end position="666"/>
    </location>
</feature>
<evidence type="ECO:0000313" key="2">
    <source>
        <dbReference type="EMBL" id="CAH2084900.1"/>
    </source>
</evidence>
<evidence type="ECO:0000313" key="3">
    <source>
        <dbReference type="Proteomes" id="UP001153954"/>
    </source>
</evidence>
<dbReference type="Proteomes" id="UP001153954">
    <property type="component" value="Unassembled WGS sequence"/>
</dbReference>